<dbReference type="PANTHER" id="PTHR45339">
    <property type="entry name" value="HYBRID SIGNAL TRANSDUCTION HISTIDINE KINASE J"/>
    <property type="match status" value="1"/>
</dbReference>
<dbReference type="Pfam" id="PF18947">
    <property type="entry name" value="HAMP_2"/>
    <property type="match status" value="1"/>
</dbReference>
<evidence type="ECO:0000256" key="3">
    <source>
        <dbReference type="SAM" id="MobiDB-lite"/>
    </source>
</evidence>
<feature type="domain" description="HAMP" evidence="4">
    <location>
        <begin position="174"/>
        <end position="227"/>
    </location>
</feature>
<name>A0A8H7XP37_PSICU</name>
<evidence type="ECO:0000259" key="4">
    <source>
        <dbReference type="PROSITE" id="PS50885"/>
    </source>
</evidence>
<dbReference type="GO" id="GO:0071474">
    <property type="term" value="P:cellular hyperosmotic response"/>
    <property type="evidence" value="ECO:0007669"/>
    <property type="project" value="TreeGrafter"/>
</dbReference>
<accession>A0A8H7XP37</accession>
<dbReference type="EMBL" id="JAFIQS010000012">
    <property type="protein sequence ID" value="KAG5164258.1"/>
    <property type="molecule type" value="Genomic_DNA"/>
</dbReference>
<feature type="domain" description="HAMP" evidence="4">
    <location>
        <begin position="359"/>
        <end position="411"/>
    </location>
</feature>
<keyword evidence="1" id="KW-0597">Phosphoprotein</keyword>
<sequence length="651" mass="70661">MSNLTEHFLKPEASTDAFKAHLTTLLSFYERGPHSDEPAFTYDGPVDSQTEAILRSLEAIAKRMWISEGMVNSGMRSPLDDNKVAELGYHLVHHSEATSSIEGAGDSVERSTTGNEAIGASPKHCPNCGNSFERSPLLHTNLQDGTEDTPQAVPSSIVADSSDEIVFRPGEEIRLLKSQLEDVARVCESVSRGNLGHKITSPVEGGIMAQVKDSVNSMVDNLSKLANDVTRLSRDLGTDGKLGVQIEFLPNMGGQLGDMVDNLNRMTLDVTNQVRSISKVSKAIYVGDLSKQIEVKAKGEILELKDIVNGIVLRQRVLTKEVCRVTSEISKGRIGGRAEVPHVEGVWFSFVTGINSMTSTLENGLRATSYVANAIVQGDLSKRIEVDVEGDLLALKTAVNSIADRLQTTSNEIIQLNRQLRVEGMLDAHAASADAQGVWKELLQSANGVAATLKSCVRATSEVLKAVAGGDLETSMQIGEAQGEVLELTETVNGTVEFLRVFTEEVVRMTRTVGVEGRLGHQVLVSHVGGTWKEIVDGLNGLTYNLMLLVRTAMVALVSVARGDLSQKIVGITLHGEMSDLVQIINEMIDVLFKFTKDSKRIAREGDTEGILTHAEVGGVIGIWNEIIRILALEYDKENQRRATGGELEVW</sequence>
<dbReference type="PROSITE" id="PS50885">
    <property type="entry name" value="HAMP"/>
    <property type="match status" value="4"/>
</dbReference>
<dbReference type="Gene3D" id="1.20.120.1530">
    <property type="match status" value="2"/>
</dbReference>
<organism evidence="5">
    <name type="scientific">Psilocybe cubensis</name>
    <name type="common">Psychedelic mushroom</name>
    <name type="synonym">Stropharia cubensis</name>
    <dbReference type="NCBI Taxonomy" id="181762"/>
    <lineage>
        <taxon>Eukaryota</taxon>
        <taxon>Fungi</taxon>
        <taxon>Dikarya</taxon>
        <taxon>Basidiomycota</taxon>
        <taxon>Agaricomycotina</taxon>
        <taxon>Agaricomycetes</taxon>
        <taxon>Agaricomycetidae</taxon>
        <taxon>Agaricales</taxon>
        <taxon>Agaricineae</taxon>
        <taxon>Strophariaceae</taxon>
        <taxon>Psilocybe</taxon>
    </lineage>
</organism>
<keyword evidence="2" id="KW-0902">Two-component regulatory system</keyword>
<comment type="caution">
    <text evidence="5">The sequence shown here is derived from an EMBL/GenBank/DDBJ whole genome shotgun (WGS) entry which is preliminary data.</text>
</comment>
<dbReference type="SMART" id="SM00304">
    <property type="entry name" value="HAMP"/>
    <property type="match status" value="5"/>
</dbReference>
<dbReference type="Pfam" id="PF00672">
    <property type="entry name" value="HAMP"/>
    <property type="match status" value="2"/>
</dbReference>
<reference evidence="5" key="1">
    <citation type="submission" date="2021-02" db="EMBL/GenBank/DDBJ databases">
        <title>Psilocybe cubensis genome.</title>
        <authorList>
            <person name="Mckernan K.J."/>
            <person name="Crawford S."/>
            <person name="Trippe A."/>
            <person name="Kane L.T."/>
            <person name="Mclaughlin S."/>
        </authorList>
    </citation>
    <scope>NUCLEOTIDE SEQUENCE [LARGE SCALE GENOMIC DNA]</scope>
    <source>
        <strain evidence="5">MGC-MH-2018</strain>
    </source>
</reference>
<dbReference type="InterPro" id="IPR003660">
    <property type="entry name" value="HAMP_dom"/>
</dbReference>
<dbReference type="GO" id="GO:0000160">
    <property type="term" value="P:phosphorelay signal transduction system"/>
    <property type="evidence" value="ECO:0007669"/>
    <property type="project" value="UniProtKB-KW"/>
</dbReference>
<proteinExistence type="predicted"/>
<dbReference type="GO" id="GO:0004673">
    <property type="term" value="F:protein histidine kinase activity"/>
    <property type="evidence" value="ECO:0007669"/>
    <property type="project" value="TreeGrafter"/>
</dbReference>
<feature type="domain" description="HAMP" evidence="4">
    <location>
        <begin position="451"/>
        <end position="504"/>
    </location>
</feature>
<dbReference type="PANTHER" id="PTHR45339:SF1">
    <property type="entry name" value="HYBRID SIGNAL TRANSDUCTION HISTIDINE KINASE J"/>
    <property type="match status" value="1"/>
</dbReference>
<dbReference type="GO" id="GO:0016020">
    <property type="term" value="C:membrane"/>
    <property type="evidence" value="ECO:0007669"/>
    <property type="project" value="InterPro"/>
</dbReference>
<protein>
    <recommendedName>
        <fullName evidence="4">HAMP domain-containing protein</fullName>
    </recommendedName>
</protein>
<dbReference type="OrthoDB" id="10266508at2759"/>
<evidence type="ECO:0000313" key="5">
    <source>
        <dbReference type="EMBL" id="KAG5164258.1"/>
    </source>
</evidence>
<dbReference type="AlphaFoldDB" id="A0A8H7XP37"/>
<evidence type="ECO:0000256" key="1">
    <source>
        <dbReference type="ARBA" id="ARBA00022553"/>
    </source>
</evidence>
<evidence type="ECO:0000256" key="2">
    <source>
        <dbReference type="ARBA" id="ARBA00023012"/>
    </source>
</evidence>
<feature type="domain" description="HAMP" evidence="4">
    <location>
        <begin position="550"/>
        <end position="597"/>
    </location>
</feature>
<feature type="region of interest" description="Disordered" evidence="3">
    <location>
        <begin position="98"/>
        <end position="122"/>
    </location>
</feature>
<dbReference type="CDD" id="cd06225">
    <property type="entry name" value="HAMP"/>
    <property type="match status" value="1"/>
</dbReference>
<gene>
    <name evidence="5" type="ORF">JR316_010764</name>
</gene>